<dbReference type="Pfam" id="PF02896">
    <property type="entry name" value="PEP-utilizers_C"/>
    <property type="match status" value="1"/>
</dbReference>
<dbReference type="PROSITE" id="PS00742">
    <property type="entry name" value="PEP_ENZYMES_2"/>
    <property type="match status" value="1"/>
</dbReference>
<dbReference type="InterPro" id="IPR023151">
    <property type="entry name" value="PEP_util_CS"/>
</dbReference>
<feature type="non-terminal residue" evidence="2">
    <location>
        <position position="1"/>
    </location>
</feature>
<dbReference type="AlphaFoldDB" id="A0A383D7F0"/>
<name>A0A383D7F0_9ZZZZ</name>
<dbReference type="PANTHER" id="PTHR22931">
    <property type="entry name" value="PHOSPHOENOLPYRUVATE DIKINASE-RELATED"/>
    <property type="match status" value="1"/>
</dbReference>
<evidence type="ECO:0000259" key="1">
    <source>
        <dbReference type="Pfam" id="PF02896"/>
    </source>
</evidence>
<dbReference type="InterPro" id="IPR000121">
    <property type="entry name" value="PEP_util_C"/>
</dbReference>
<dbReference type="PANTHER" id="PTHR22931:SF9">
    <property type="entry name" value="PYRUVATE, PHOSPHATE DIKINASE 1, CHLOROPLASTIC"/>
    <property type="match status" value="1"/>
</dbReference>
<organism evidence="2">
    <name type="scientific">marine metagenome</name>
    <dbReference type="NCBI Taxonomy" id="408172"/>
    <lineage>
        <taxon>unclassified sequences</taxon>
        <taxon>metagenomes</taxon>
        <taxon>ecological metagenomes</taxon>
    </lineage>
</organism>
<dbReference type="InterPro" id="IPR015813">
    <property type="entry name" value="Pyrv/PenolPyrv_kinase-like_dom"/>
</dbReference>
<dbReference type="InterPro" id="IPR010121">
    <property type="entry name" value="Pyruvate_phosphate_dikinase"/>
</dbReference>
<accession>A0A383D7F0</accession>
<sequence length="229" mass="25021">HRAAQLSELNPMLGHRGCRLGVTHPEIYEMQARAIFEAAIRVERDLGETVKPEVMIPLVATRAEFELLRERIDKIAEAVEGDLGGKLNYLIGTMIELPRACLCADSLAESAEFFSFGTNDLTQTTFGISRDDSAHFLPIYQEQGIVSKDPFVSIDVSGVGELIRLAVERGRSTRSDIKLGICGEHGGDPSSIEFCQRVGLDYVSCSPYRVPIARLAAAQAAIGKLLKSD</sequence>
<feature type="domain" description="PEP-utilising enzyme C-terminal" evidence="1">
    <location>
        <begin position="6"/>
        <end position="220"/>
    </location>
</feature>
<evidence type="ECO:0000313" key="2">
    <source>
        <dbReference type="EMBL" id="SVE40199.1"/>
    </source>
</evidence>
<proteinExistence type="predicted"/>
<gene>
    <name evidence="2" type="ORF">METZ01_LOCUS493053</name>
</gene>
<reference evidence="2" key="1">
    <citation type="submission" date="2018-05" db="EMBL/GenBank/DDBJ databases">
        <authorList>
            <person name="Lanie J.A."/>
            <person name="Ng W.-L."/>
            <person name="Kazmierczak K.M."/>
            <person name="Andrzejewski T.M."/>
            <person name="Davidsen T.M."/>
            <person name="Wayne K.J."/>
            <person name="Tettelin H."/>
            <person name="Glass J.I."/>
            <person name="Rusch D."/>
            <person name="Podicherti R."/>
            <person name="Tsui H.-C.T."/>
            <person name="Winkler M.E."/>
        </authorList>
    </citation>
    <scope>NUCLEOTIDE SEQUENCE</scope>
</reference>
<dbReference type="SUPFAM" id="SSF51621">
    <property type="entry name" value="Phosphoenolpyruvate/pyruvate domain"/>
    <property type="match status" value="1"/>
</dbReference>
<protein>
    <recommendedName>
        <fullName evidence="1">PEP-utilising enzyme C-terminal domain-containing protein</fullName>
    </recommendedName>
</protein>
<dbReference type="Gene3D" id="3.20.20.60">
    <property type="entry name" value="Phosphoenolpyruvate-binding domains"/>
    <property type="match status" value="1"/>
</dbReference>
<dbReference type="GO" id="GO:0050242">
    <property type="term" value="F:pyruvate, phosphate dikinase activity"/>
    <property type="evidence" value="ECO:0007669"/>
    <property type="project" value="InterPro"/>
</dbReference>
<dbReference type="InterPro" id="IPR040442">
    <property type="entry name" value="Pyrv_kinase-like_dom_sf"/>
</dbReference>
<dbReference type="EMBL" id="UINC01214802">
    <property type="protein sequence ID" value="SVE40199.1"/>
    <property type="molecule type" value="Genomic_DNA"/>
</dbReference>